<name>A0AAV7I1X7_COTGL</name>
<evidence type="ECO:0000313" key="2">
    <source>
        <dbReference type="Proteomes" id="UP000826195"/>
    </source>
</evidence>
<protein>
    <submittedName>
        <fullName evidence="1">Uncharacterized protein</fullName>
    </submittedName>
</protein>
<sequence>MLRNIVKELCIQPTGSVDPRHHCRKRRPNGQHVICIGRNELPTITARGAEPKRGRSHLVAAPVLIEMGWFRMREKPTATEKV</sequence>
<gene>
    <name evidence="1" type="ORF">KQX54_008235</name>
</gene>
<dbReference type="EMBL" id="JAHXZJ010002609">
    <property type="protein sequence ID" value="KAH0539809.1"/>
    <property type="molecule type" value="Genomic_DNA"/>
</dbReference>
<organism evidence="1 2">
    <name type="scientific">Cotesia glomerata</name>
    <name type="common">Lepidopteran parasitic wasp</name>
    <name type="synonym">Apanteles glomeratus</name>
    <dbReference type="NCBI Taxonomy" id="32391"/>
    <lineage>
        <taxon>Eukaryota</taxon>
        <taxon>Metazoa</taxon>
        <taxon>Ecdysozoa</taxon>
        <taxon>Arthropoda</taxon>
        <taxon>Hexapoda</taxon>
        <taxon>Insecta</taxon>
        <taxon>Pterygota</taxon>
        <taxon>Neoptera</taxon>
        <taxon>Endopterygota</taxon>
        <taxon>Hymenoptera</taxon>
        <taxon>Apocrita</taxon>
        <taxon>Ichneumonoidea</taxon>
        <taxon>Braconidae</taxon>
        <taxon>Microgastrinae</taxon>
        <taxon>Cotesia</taxon>
    </lineage>
</organism>
<dbReference type="AlphaFoldDB" id="A0AAV7I1X7"/>
<comment type="caution">
    <text evidence="1">The sequence shown here is derived from an EMBL/GenBank/DDBJ whole genome shotgun (WGS) entry which is preliminary data.</text>
</comment>
<reference evidence="1 2" key="1">
    <citation type="journal article" date="2021" name="J. Hered.">
        <title>A chromosome-level genome assembly of the parasitoid wasp, Cotesia glomerata (Hymenoptera: Braconidae).</title>
        <authorList>
            <person name="Pinto B.J."/>
            <person name="Weis J.J."/>
            <person name="Gamble T."/>
            <person name="Ode P.J."/>
            <person name="Paul R."/>
            <person name="Zaspel J.M."/>
        </authorList>
    </citation>
    <scope>NUCLEOTIDE SEQUENCE [LARGE SCALE GENOMIC DNA]</scope>
    <source>
        <strain evidence="1">CgM1</strain>
    </source>
</reference>
<keyword evidence="2" id="KW-1185">Reference proteome</keyword>
<dbReference type="Proteomes" id="UP000826195">
    <property type="component" value="Unassembled WGS sequence"/>
</dbReference>
<evidence type="ECO:0000313" key="1">
    <source>
        <dbReference type="EMBL" id="KAH0539809.1"/>
    </source>
</evidence>
<proteinExistence type="predicted"/>
<accession>A0AAV7I1X7</accession>